<dbReference type="Proteomes" id="UP001529510">
    <property type="component" value="Unassembled WGS sequence"/>
</dbReference>
<proteinExistence type="predicted"/>
<protein>
    <submittedName>
        <fullName evidence="1">Uncharacterized protein</fullName>
    </submittedName>
</protein>
<feature type="non-terminal residue" evidence="1">
    <location>
        <position position="70"/>
    </location>
</feature>
<feature type="non-terminal residue" evidence="1">
    <location>
        <position position="1"/>
    </location>
</feature>
<keyword evidence="2" id="KW-1185">Reference proteome</keyword>
<evidence type="ECO:0000313" key="2">
    <source>
        <dbReference type="Proteomes" id="UP001529510"/>
    </source>
</evidence>
<organism evidence="1 2">
    <name type="scientific">Cirrhinus mrigala</name>
    <name type="common">Mrigala</name>
    <dbReference type="NCBI Taxonomy" id="683832"/>
    <lineage>
        <taxon>Eukaryota</taxon>
        <taxon>Metazoa</taxon>
        <taxon>Chordata</taxon>
        <taxon>Craniata</taxon>
        <taxon>Vertebrata</taxon>
        <taxon>Euteleostomi</taxon>
        <taxon>Actinopterygii</taxon>
        <taxon>Neopterygii</taxon>
        <taxon>Teleostei</taxon>
        <taxon>Ostariophysi</taxon>
        <taxon>Cypriniformes</taxon>
        <taxon>Cyprinidae</taxon>
        <taxon>Labeoninae</taxon>
        <taxon>Labeonini</taxon>
        <taxon>Cirrhinus</taxon>
    </lineage>
</organism>
<accession>A0ABD0RQ80</accession>
<dbReference type="AlphaFoldDB" id="A0ABD0RQ80"/>
<comment type="caution">
    <text evidence="1">The sequence shown here is derived from an EMBL/GenBank/DDBJ whole genome shotgun (WGS) entry which is preliminary data.</text>
</comment>
<reference evidence="1 2" key="1">
    <citation type="submission" date="2024-05" db="EMBL/GenBank/DDBJ databases">
        <title>Genome sequencing and assembly of Indian major carp, Cirrhinus mrigala (Hamilton, 1822).</title>
        <authorList>
            <person name="Mohindra V."/>
            <person name="Chowdhury L.M."/>
            <person name="Lal K."/>
            <person name="Jena J.K."/>
        </authorList>
    </citation>
    <scope>NUCLEOTIDE SEQUENCE [LARGE SCALE GENOMIC DNA]</scope>
    <source>
        <strain evidence="1">CM1030</strain>
        <tissue evidence="1">Blood</tissue>
    </source>
</reference>
<name>A0ABD0RQ80_CIRMR</name>
<dbReference type="EMBL" id="JAMKFB020000002">
    <property type="protein sequence ID" value="KAL0200606.1"/>
    <property type="molecule type" value="Genomic_DNA"/>
</dbReference>
<sequence length="70" mass="7738">AMHRKASLQNATSDSDLIRLRTSVQGPRISHNLIDMKPDPLIAVPPGEIDIIAPCKLIDRTHNVTEKVTQ</sequence>
<gene>
    <name evidence="1" type="ORF">M9458_003793</name>
</gene>
<evidence type="ECO:0000313" key="1">
    <source>
        <dbReference type="EMBL" id="KAL0200606.1"/>
    </source>
</evidence>